<gene>
    <name evidence="2" type="ORF">GWK47_002300</name>
</gene>
<dbReference type="EMBL" id="JACEEZ010023350">
    <property type="protein sequence ID" value="KAG0711400.1"/>
    <property type="molecule type" value="Genomic_DNA"/>
</dbReference>
<accession>A0A8J4XPZ9</accession>
<feature type="region of interest" description="Disordered" evidence="1">
    <location>
        <begin position="1"/>
        <end position="74"/>
    </location>
</feature>
<evidence type="ECO:0000313" key="2">
    <source>
        <dbReference type="EMBL" id="KAG0711400.1"/>
    </source>
</evidence>
<evidence type="ECO:0000313" key="3">
    <source>
        <dbReference type="Proteomes" id="UP000770661"/>
    </source>
</evidence>
<feature type="region of interest" description="Disordered" evidence="1">
    <location>
        <begin position="95"/>
        <end position="118"/>
    </location>
</feature>
<feature type="compositionally biased region" description="Low complexity" evidence="1">
    <location>
        <begin position="8"/>
        <end position="20"/>
    </location>
</feature>
<sequence>MHVPPPFSSSSAGEGAAAHPATRHTPELETRKGQAGPVAQPPTTPHGATQQQPRADGGIRSVALGTAPGRSAEDFWGQECDHCEKHTRALVHFFLLSAPPPPPRPGPGPPPPSCRGGG</sequence>
<comment type="caution">
    <text evidence="2">The sequence shown here is derived from an EMBL/GenBank/DDBJ whole genome shotgun (WGS) entry which is preliminary data.</text>
</comment>
<proteinExistence type="predicted"/>
<reference evidence="2" key="1">
    <citation type="submission" date="2020-07" db="EMBL/GenBank/DDBJ databases">
        <title>The High-quality genome of the commercially important snow crab, Chionoecetes opilio.</title>
        <authorList>
            <person name="Jeong J.-H."/>
            <person name="Ryu S."/>
        </authorList>
    </citation>
    <scope>NUCLEOTIDE SEQUENCE</scope>
    <source>
        <strain evidence="2">MADBK_172401_WGS</strain>
        <tissue evidence="2">Digestive gland</tissue>
    </source>
</reference>
<dbReference type="Proteomes" id="UP000770661">
    <property type="component" value="Unassembled WGS sequence"/>
</dbReference>
<feature type="compositionally biased region" description="Pro residues" evidence="1">
    <location>
        <begin position="98"/>
        <end position="118"/>
    </location>
</feature>
<dbReference type="AlphaFoldDB" id="A0A8J4XPZ9"/>
<evidence type="ECO:0000256" key="1">
    <source>
        <dbReference type="SAM" id="MobiDB-lite"/>
    </source>
</evidence>
<name>A0A8J4XPZ9_CHIOP</name>
<protein>
    <submittedName>
        <fullName evidence="2">Uncharacterized protein</fullName>
    </submittedName>
</protein>
<organism evidence="2 3">
    <name type="scientific">Chionoecetes opilio</name>
    <name type="common">Atlantic snow crab</name>
    <name type="synonym">Cancer opilio</name>
    <dbReference type="NCBI Taxonomy" id="41210"/>
    <lineage>
        <taxon>Eukaryota</taxon>
        <taxon>Metazoa</taxon>
        <taxon>Ecdysozoa</taxon>
        <taxon>Arthropoda</taxon>
        <taxon>Crustacea</taxon>
        <taxon>Multicrustacea</taxon>
        <taxon>Malacostraca</taxon>
        <taxon>Eumalacostraca</taxon>
        <taxon>Eucarida</taxon>
        <taxon>Decapoda</taxon>
        <taxon>Pleocyemata</taxon>
        <taxon>Brachyura</taxon>
        <taxon>Eubrachyura</taxon>
        <taxon>Majoidea</taxon>
        <taxon>Majidae</taxon>
        <taxon>Chionoecetes</taxon>
    </lineage>
</organism>
<keyword evidence="3" id="KW-1185">Reference proteome</keyword>